<accession>A0A830I291</accession>
<feature type="transmembrane region" description="Helical" evidence="7">
    <location>
        <begin position="245"/>
        <end position="264"/>
    </location>
</feature>
<evidence type="ECO:0000313" key="9">
    <source>
        <dbReference type="Proteomes" id="UP000660262"/>
    </source>
</evidence>
<feature type="transmembrane region" description="Helical" evidence="7">
    <location>
        <begin position="179"/>
        <end position="197"/>
    </location>
</feature>
<evidence type="ECO:0000256" key="3">
    <source>
        <dbReference type="ARBA" id="ARBA00022692"/>
    </source>
</evidence>
<comment type="subcellular location">
    <subcellularLocation>
        <location evidence="1">Membrane</location>
        <topology evidence="1">Multi-pass membrane protein</topology>
    </subcellularLocation>
</comment>
<dbReference type="GO" id="GO:0044038">
    <property type="term" value="P:cell wall macromolecule biosynthetic process"/>
    <property type="evidence" value="ECO:0007669"/>
    <property type="project" value="TreeGrafter"/>
</dbReference>
<dbReference type="PANTHER" id="PTHR22926:SF5">
    <property type="entry name" value="PHOSPHO-N-ACETYLMURAMOYL-PENTAPEPTIDE-TRANSFERASE HOMOLOG"/>
    <property type="match status" value="1"/>
</dbReference>
<feature type="transmembrane region" description="Helical" evidence="7">
    <location>
        <begin position="81"/>
        <end position="104"/>
    </location>
</feature>
<feature type="transmembrane region" description="Helical" evidence="7">
    <location>
        <begin position="218"/>
        <end position="239"/>
    </location>
</feature>
<keyword evidence="5 7" id="KW-0472">Membrane</keyword>
<evidence type="ECO:0000256" key="4">
    <source>
        <dbReference type="ARBA" id="ARBA00022989"/>
    </source>
</evidence>
<dbReference type="Proteomes" id="UP000660262">
    <property type="component" value="Unassembled WGS sequence"/>
</dbReference>
<sequence length="702" mass="73475">MRVSVSKPTLLSKPVAITCSTRRTRPCARASVNLRPNHERLLSGAHTVSRRRTSSLNGATRPINLVACTAAKASQASDAHVTAPMLVALVALTLTTAGIVAAGARSLLPAFGIAFATSVATSVVVTNTLRRLKQAQQPIRSDGPQSHKQKPPTPTAGGILFVPCASVVALATAQQQHQVQVAQLAAAALAVACVGLLDDLRKLLNRSSYGGLPARVRLALEAIAAALLLLPHTGFPWYFVPHVDAPALTGVARLFFGVFVAVATTNGANLTDGLDGLNGGVSALSLAAVAACLASWTATAVPKASHAATAAPHASRNTTAAAAAAAEQPHALCPVTARTTLVRLAHDNATRTLHTLTNDTSEASSNMDCNTDITFKVIRSHEGATNVVCLEWCYSVPATGTTWRVRLYANTNAIITSAAAAAAAGRNAPSTLDLSKRRLTLVLSTTPRMFVAAQETRTRLNAQERRAPWIECNVLSPSSKAALVRACIDANALHDVSRAIYTSTQITVALDNTVPKLLRVFGNRLPELERLMTAPPGADNDSIAQLGSGGGVAAPQLPEMQIHQQRGSKRGASAMQTSPPPPPMHRGRYDNLVRNALNVAQDTHSQWATTEVGCTDLTLSSGYDFLAFDEHAVRAHAMAPPPPLVAAAARDAKMSDLLGGVGVMGSSLEHFGDHFVSLDSLHPMPSLSGAGEDGDERLSAFV</sequence>
<evidence type="ECO:0000313" key="8">
    <source>
        <dbReference type="EMBL" id="GHP11881.1"/>
    </source>
</evidence>
<gene>
    <name evidence="8" type="ORF">PPROV_001060800</name>
</gene>
<feature type="transmembrane region" description="Helical" evidence="7">
    <location>
        <begin position="153"/>
        <end position="173"/>
    </location>
</feature>
<evidence type="ECO:0000256" key="2">
    <source>
        <dbReference type="ARBA" id="ARBA00022679"/>
    </source>
</evidence>
<dbReference type="PANTHER" id="PTHR22926">
    <property type="entry name" value="PHOSPHO-N-ACETYLMURAMOYL-PENTAPEPTIDE-TRANSFERASE"/>
    <property type="match status" value="1"/>
</dbReference>
<proteinExistence type="predicted"/>
<evidence type="ECO:0000256" key="1">
    <source>
        <dbReference type="ARBA" id="ARBA00004141"/>
    </source>
</evidence>
<dbReference type="Pfam" id="PF00953">
    <property type="entry name" value="Glycos_transf_4"/>
    <property type="match status" value="1"/>
</dbReference>
<reference evidence="8" key="1">
    <citation type="submission" date="2020-10" db="EMBL/GenBank/DDBJ databases">
        <title>Unveiling of a novel bifunctional photoreceptor, Dualchrome1, isolated from a cosmopolitan green alga.</title>
        <authorList>
            <person name="Suzuki S."/>
            <person name="Kawachi M."/>
        </authorList>
    </citation>
    <scope>NUCLEOTIDE SEQUENCE</scope>
    <source>
        <strain evidence="8">NIES 2893</strain>
    </source>
</reference>
<dbReference type="GO" id="GO:0016780">
    <property type="term" value="F:phosphotransferase activity, for other substituted phosphate groups"/>
    <property type="evidence" value="ECO:0007669"/>
    <property type="project" value="InterPro"/>
</dbReference>
<dbReference type="AlphaFoldDB" id="A0A830I291"/>
<dbReference type="PROSITE" id="PS01347">
    <property type="entry name" value="MRAY_1"/>
    <property type="match status" value="1"/>
</dbReference>
<protein>
    <submittedName>
        <fullName evidence="8">Uncharacterized protein</fullName>
    </submittedName>
</protein>
<feature type="transmembrane region" description="Helical" evidence="7">
    <location>
        <begin position="276"/>
        <end position="296"/>
    </location>
</feature>
<dbReference type="EMBL" id="BNJQ01000037">
    <property type="protein sequence ID" value="GHP11881.1"/>
    <property type="molecule type" value="Genomic_DNA"/>
</dbReference>
<dbReference type="PROSITE" id="PS01348">
    <property type="entry name" value="MRAY_2"/>
    <property type="match status" value="1"/>
</dbReference>
<dbReference type="GO" id="GO:0005886">
    <property type="term" value="C:plasma membrane"/>
    <property type="evidence" value="ECO:0007669"/>
    <property type="project" value="TreeGrafter"/>
</dbReference>
<feature type="region of interest" description="Disordered" evidence="6">
    <location>
        <begin position="534"/>
        <end position="583"/>
    </location>
</feature>
<keyword evidence="2" id="KW-0808">Transferase</keyword>
<name>A0A830I291_9CHLO</name>
<feature type="transmembrane region" description="Helical" evidence="7">
    <location>
        <begin position="110"/>
        <end position="132"/>
    </location>
</feature>
<dbReference type="InterPro" id="IPR000715">
    <property type="entry name" value="Glycosyl_transferase_4"/>
</dbReference>
<organism evidence="8 9">
    <name type="scientific">Pycnococcus provasolii</name>
    <dbReference type="NCBI Taxonomy" id="41880"/>
    <lineage>
        <taxon>Eukaryota</taxon>
        <taxon>Viridiplantae</taxon>
        <taxon>Chlorophyta</taxon>
        <taxon>Pseudoscourfieldiophyceae</taxon>
        <taxon>Pseudoscourfieldiales</taxon>
        <taxon>Pycnococcaceae</taxon>
        <taxon>Pycnococcus</taxon>
    </lineage>
</organism>
<dbReference type="GO" id="GO:0071555">
    <property type="term" value="P:cell wall organization"/>
    <property type="evidence" value="ECO:0007669"/>
    <property type="project" value="TreeGrafter"/>
</dbReference>
<evidence type="ECO:0000256" key="6">
    <source>
        <dbReference type="SAM" id="MobiDB-lite"/>
    </source>
</evidence>
<keyword evidence="3 7" id="KW-0812">Transmembrane</keyword>
<keyword evidence="9" id="KW-1185">Reference proteome</keyword>
<evidence type="ECO:0000256" key="7">
    <source>
        <dbReference type="SAM" id="Phobius"/>
    </source>
</evidence>
<comment type="caution">
    <text evidence="8">The sequence shown here is derived from an EMBL/GenBank/DDBJ whole genome shotgun (WGS) entry which is preliminary data.</text>
</comment>
<evidence type="ECO:0000256" key="5">
    <source>
        <dbReference type="ARBA" id="ARBA00023136"/>
    </source>
</evidence>
<keyword evidence="4 7" id="KW-1133">Transmembrane helix</keyword>
<dbReference type="InterPro" id="IPR018480">
    <property type="entry name" value="PNAcMuramoyl-5peptid_Trfase_CS"/>
</dbReference>